<gene>
    <name evidence="4" type="primary">ssb</name>
    <name evidence="4" type="ORF">GMD42_01885</name>
</gene>
<dbReference type="GO" id="GO:0003697">
    <property type="term" value="F:single-stranded DNA binding"/>
    <property type="evidence" value="ECO:0007669"/>
    <property type="project" value="UniProtKB-UniRule"/>
</dbReference>
<comment type="caution">
    <text evidence="2">Lacks conserved residue(s) required for the propagation of feature annotation.</text>
</comment>
<keyword evidence="1 2" id="KW-0238">DNA-binding</keyword>
<dbReference type="PROSITE" id="PS50935">
    <property type="entry name" value="SSB"/>
    <property type="match status" value="1"/>
</dbReference>
<comment type="caution">
    <text evidence="4">The sequence shown here is derived from an EMBL/GenBank/DDBJ whole genome shotgun (WGS) entry which is preliminary data.</text>
</comment>
<name>A0A6I3S339_9BURK</name>
<dbReference type="RefSeq" id="WP_008810199.1">
    <property type="nucleotide sequence ID" value="NZ_CAJUON010000002.1"/>
</dbReference>
<dbReference type="Pfam" id="PF00436">
    <property type="entry name" value="SSB"/>
    <property type="match status" value="1"/>
</dbReference>
<feature type="region of interest" description="Disordered" evidence="3">
    <location>
        <begin position="115"/>
        <end position="175"/>
    </location>
</feature>
<dbReference type="PANTHER" id="PTHR10302">
    <property type="entry name" value="SINGLE-STRANDED DNA-BINDING PROTEIN"/>
    <property type="match status" value="1"/>
</dbReference>
<dbReference type="GeneID" id="43349851"/>
<dbReference type="GO" id="GO:0006260">
    <property type="term" value="P:DNA replication"/>
    <property type="evidence" value="ECO:0007669"/>
    <property type="project" value="InterPro"/>
</dbReference>
<dbReference type="InterPro" id="IPR011344">
    <property type="entry name" value="ssDNA-bd"/>
</dbReference>
<dbReference type="SUPFAM" id="SSF50249">
    <property type="entry name" value="Nucleic acid-binding proteins"/>
    <property type="match status" value="1"/>
</dbReference>
<feature type="compositionally biased region" description="Acidic residues" evidence="3">
    <location>
        <begin position="166"/>
        <end position="175"/>
    </location>
</feature>
<dbReference type="GO" id="GO:0009295">
    <property type="term" value="C:nucleoid"/>
    <property type="evidence" value="ECO:0007669"/>
    <property type="project" value="TreeGrafter"/>
</dbReference>
<feature type="compositionally biased region" description="Low complexity" evidence="3">
    <location>
        <begin position="144"/>
        <end position="164"/>
    </location>
</feature>
<feature type="DNA-binding region" evidence="2">
    <location>
        <begin position="53"/>
        <end position="59"/>
    </location>
</feature>
<organism evidence="4 5">
    <name type="scientific">Parasutterella excrementihominis</name>
    <dbReference type="NCBI Taxonomy" id="487175"/>
    <lineage>
        <taxon>Bacteria</taxon>
        <taxon>Pseudomonadati</taxon>
        <taxon>Pseudomonadota</taxon>
        <taxon>Betaproteobacteria</taxon>
        <taxon>Burkholderiales</taxon>
        <taxon>Sutterellaceae</taxon>
        <taxon>Parasutterella</taxon>
    </lineage>
</organism>
<comment type="subunit">
    <text evidence="2">Homotetramer.</text>
</comment>
<dbReference type="EMBL" id="WNCL01000003">
    <property type="protein sequence ID" value="MTU42389.1"/>
    <property type="molecule type" value="Genomic_DNA"/>
</dbReference>
<proteinExistence type="inferred from homology"/>
<evidence type="ECO:0000313" key="4">
    <source>
        <dbReference type="EMBL" id="MTU42389.1"/>
    </source>
</evidence>
<dbReference type="InterPro" id="IPR012340">
    <property type="entry name" value="NA-bd_OB-fold"/>
</dbReference>
<dbReference type="Proteomes" id="UP000462362">
    <property type="component" value="Unassembled WGS sequence"/>
</dbReference>
<accession>A0A6I3S339</accession>
<evidence type="ECO:0000313" key="5">
    <source>
        <dbReference type="Proteomes" id="UP000462362"/>
    </source>
</evidence>
<dbReference type="CDD" id="cd04496">
    <property type="entry name" value="SSB_OBF"/>
    <property type="match status" value="1"/>
</dbReference>
<reference evidence="4 5" key="1">
    <citation type="journal article" date="2019" name="Nat. Med.">
        <title>A library of human gut bacterial isolates paired with longitudinal multiomics data enables mechanistic microbiome research.</title>
        <authorList>
            <person name="Poyet M."/>
            <person name="Groussin M."/>
            <person name="Gibbons S.M."/>
            <person name="Avila-Pacheco J."/>
            <person name="Jiang X."/>
            <person name="Kearney S.M."/>
            <person name="Perrotta A.R."/>
            <person name="Berdy B."/>
            <person name="Zhao S."/>
            <person name="Lieberman T.D."/>
            <person name="Swanson P.K."/>
            <person name="Smith M."/>
            <person name="Roesemann S."/>
            <person name="Alexander J.E."/>
            <person name="Rich S.A."/>
            <person name="Livny J."/>
            <person name="Vlamakis H."/>
            <person name="Clish C."/>
            <person name="Bullock K."/>
            <person name="Deik A."/>
            <person name="Scott J."/>
            <person name="Pierce K.A."/>
            <person name="Xavier R.J."/>
            <person name="Alm E.J."/>
        </authorList>
    </citation>
    <scope>NUCLEOTIDE SEQUENCE [LARGE SCALE GENOMIC DNA]</scope>
    <source>
        <strain evidence="4 5">BIOML-A2</strain>
    </source>
</reference>
<evidence type="ECO:0000256" key="3">
    <source>
        <dbReference type="SAM" id="MobiDB-lite"/>
    </source>
</evidence>
<dbReference type="InterPro" id="IPR000424">
    <property type="entry name" value="Primosome_PriB/ssb"/>
</dbReference>
<dbReference type="PANTHER" id="PTHR10302:SF27">
    <property type="entry name" value="SINGLE-STRANDED DNA-BINDING PROTEIN"/>
    <property type="match status" value="1"/>
</dbReference>
<sequence>MASVNKVIILGNLGRDPETRFSGNNLQITSMSVATTSYRRSAETQERVEETEWHRVVLFGRQAEIAQQYLKKGSRVYLEGRLRTRKWEKDGQTHYSTEILADTLQLIDRKSDVVGGGQSYAPQSSGDGFESPAAPRRSEFTSGAPAARPAAPAQPAAPVPSAAPTDDFEADEIPF</sequence>
<dbReference type="Gene3D" id="2.40.50.140">
    <property type="entry name" value="Nucleic acid-binding proteins"/>
    <property type="match status" value="1"/>
</dbReference>
<dbReference type="AlphaFoldDB" id="A0A6I3S339"/>
<dbReference type="NCBIfam" id="TIGR00621">
    <property type="entry name" value="ssb"/>
    <property type="match status" value="1"/>
</dbReference>
<dbReference type="HAMAP" id="MF_00984">
    <property type="entry name" value="SSB"/>
    <property type="match status" value="1"/>
</dbReference>
<evidence type="ECO:0000256" key="2">
    <source>
        <dbReference type="HAMAP-Rule" id="MF_00984"/>
    </source>
</evidence>
<evidence type="ECO:0000256" key="1">
    <source>
        <dbReference type="ARBA" id="ARBA00023125"/>
    </source>
</evidence>
<protein>
    <recommendedName>
        <fullName evidence="2">Single-stranded DNA-binding protein</fullName>
        <shortName evidence="2">SSB</shortName>
    </recommendedName>
</protein>